<proteinExistence type="predicted"/>
<name>A0A8K0AG63_BRALA</name>
<feature type="region of interest" description="Disordered" evidence="1">
    <location>
        <begin position="1"/>
        <end position="30"/>
    </location>
</feature>
<dbReference type="EMBL" id="OV696694">
    <property type="protein sequence ID" value="CAH1273909.1"/>
    <property type="molecule type" value="Genomic_DNA"/>
</dbReference>
<organism evidence="3 4">
    <name type="scientific">Branchiostoma lanceolatum</name>
    <name type="common">Common lancelet</name>
    <name type="synonym">Amphioxus lanceolatum</name>
    <dbReference type="NCBI Taxonomy" id="7740"/>
    <lineage>
        <taxon>Eukaryota</taxon>
        <taxon>Metazoa</taxon>
        <taxon>Chordata</taxon>
        <taxon>Cephalochordata</taxon>
        <taxon>Leptocardii</taxon>
        <taxon>Amphioxiformes</taxon>
        <taxon>Branchiostomatidae</taxon>
        <taxon>Branchiostoma</taxon>
    </lineage>
</organism>
<keyword evidence="2" id="KW-0472">Membrane</keyword>
<protein>
    <submittedName>
        <fullName evidence="3">Hypp5226 protein</fullName>
    </submittedName>
</protein>
<evidence type="ECO:0000256" key="1">
    <source>
        <dbReference type="SAM" id="MobiDB-lite"/>
    </source>
</evidence>
<keyword evidence="2" id="KW-1133">Transmembrane helix</keyword>
<dbReference type="Proteomes" id="UP000838412">
    <property type="component" value="Chromosome 9"/>
</dbReference>
<sequence>MGKGERRGRAGRRRVGGGRRFVHHNRGHGGGGGVFSVNAGAGQLSRTQRIQRQVGLLTFMLLIPGIALTVIFCCDTEGPAIAGYCCLGFAGFLMIVTCVLSHKAREEARNNATTTQAQQVGGVTVQSDGSTMHGLTVVGLQLQQQHQQNPQLLQMFSALSQQMQDPQYRQTVQQQQQEMMASPQYQEMMSSLGQQR</sequence>
<dbReference type="AlphaFoldDB" id="A0A8K0AG63"/>
<feature type="region of interest" description="Disordered" evidence="1">
    <location>
        <begin position="174"/>
        <end position="196"/>
    </location>
</feature>
<feature type="compositionally biased region" description="Polar residues" evidence="1">
    <location>
        <begin position="187"/>
        <end position="196"/>
    </location>
</feature>
<keyword evidence="2" id="KW-0812">Transmembrane</keyword>
<feature type="transmembrane region" description="Helical" evidence="2">
    <location>
        <begin position="78"/>
        <end position="100"/>
    </location>
</feature>
<keyword evidence="4" id="KW-1185">Reference proteome</keyword>
<evidence type="ECO:0000313" key="3">
    <source>
        <dbReference type="EMBL" id="CAH1273909.1"/>
    </source>
</evidence>
<reference evidence="3" key="1">
    <citation type="submission" date="2022-01" db="EMBL/GenBank/DDBJ databases">
        <authorList>
            <person name="Braso-Vives M."/>
        </authorList>
    </citation>
    <scope>NUCLEOTIDE SEQUENCE</scope>
</reference>
<gene>
    <name evidence="3" type="primary">Hypp5226</name>
    <name evidence="3" type="ORF">BLAG_LOCUS25101</name>
</gene>
<feature type="compositionally biased region" description="Basic residues" evidence="1">
    <location>
        <begin position="9"/>
        <end position="27"/>
    </location>
</feature>
<evidence type="ECO:0000313" key="4">
    <source>
        <dbReference type="Proteomes" id="UP000838412"/>
    </source>
</evidence>
<accession>A0A8K0AG63</accession>
<evidence type="ECO:0000256" key="2">
    <source>
        <dbReference type="SAM" id="Phobius"/>
    </source>
</evidence>
<feature type="compositionally biased region" description="Low complexity" evidence="1">
    <location>
        <begin position="174"/>
        <end position="186"/>
    </location>
</feature>
<feature type="transmembrane region" description="Helical" evidence="2">
    <location>
        <begin position="54"/>
        <end position="72"/>
    </location>
</feature>